<dbReference type="InterPro" id="IPR029045">
    <property type="entry name" value="ClpP/crotonase-like_dom_sf"/>
</dbReference>
<dbReference type="Gene3D" id="3.90.226.10">
    <property type="entry name" value="2-enoyl-CoA Hydratase, Chain A, domain 1"/>
    <property type="match status" value="1"/>
</dbReference>
<dbReference type="InterPro" id="IPR018376">
    <property type="entry name" value="Enoyl-CoA_hyd/isom_CS"/>
</dbReference>
<accession>A0A9W6R1M8</accession>
<comment type="caution">
    <text evidence="8">The sequence shown here is derived from an EMBL/GenBank/DDBJ whole genome shotgun (WGS) entry which is preliminary data.</text>
</comment>
<dbReference type="Pfam" id="PF00378">
    <property type="entry name" value="ECH_1"/>
    <property type="match status" value="1"/>
</dbReference>
<evidence type="ECO:0000256" key="7">
    <source>
        <dbReference type="SAM" id="MobiDB-lite"/>
    </source>
</evidence>
<evidence type="ECO:0000313" key="9">
    <source>
        <dbReference type="Proteomes" id="UP001165136"/>
    </source>
</evidence>
<dbReference type="FunFam" id="1.10.12.10:FF:000004">
    <property type="entry name" value="Delta3,5-delta2,4-dienoyl-CoA isomerase"/>
    <property type="match status" value="1"/>
</dbReference>
<dbReference type="InterPro" id="IPR001753">
    <property type="entry name" value="Enoyl-CoA_hydra/iso"/>
</dbReference>
<keyword evidence="5" id="KW-0413">Isomerase</keyword>
<evidence type="ECO:0000256" key="2">
    <source>
        <dbReference type="ARBA" id="ARBA00005254"/>
    </source>
</evidence>
<dbReference type="Proteomes" id="UP001165136">
    <property type="component" value="Unassembled WGS sequence"/>
</dbReference>
<organism evidence="8 9">
    <name type="scientific">Amycolatopsis taiwanensis</name>
    <dbReference type="NCBI Taxonomy" id="342230"/>
    <lineage>
        <taxon>Bacteria</taxon>
        <taxon>Bacillati</taxon>
        <taxon>Actinomycetota</taxon>
        <taxon>Actinomycetes</taxon>
        <taxon>Pseudonocardiales</taxon>
        <taxon>Pseudonocardiaceae</taxon>
        <taxon>Amycolatopsis</taxon>
    </lineage>
</organism>
<evidence type="ECO:0000256" key="6">
    <source>
        <dbReference type="RuleBase" id="RU003707"/>
    </source>
</evidence>
<dbReference type="PROSITE" id="PS00166">
    <property type="entry name" value="ENOYL_COA_HYDRATASE"/>
    <property type="match status" value="1"/>
</dbReference>
<dbReference type="PANTHER" id="PTHR43149:SF1">
    <property type="entry name" value="DELTA(3,5)-DELTA(2,4)-DIENOYL-COA ISOMERASE, MITOCHONDRIAL"/>
    <property type="match status" value="1"/>
</dbReference>
<feature type="compositionally biased region" description="Pro residues" evidence="7">
    <location>
        <begin position="15"/>
        <end position="26"/>
    </location>
</feature>
<keyword evidence="9" id="KW-1185">Reference proteome</keyword>
<proteinExistence type="inferred from homology"/>
<dbReference type="EMBL" id="BSTI01000009">
    <property type="protein sequence ID" value="GLY67653.1"/>
    <property type="molecule type" value="Genomic_DNA"/>
</dbReference>
<protein>
    <submittedName>
        <fullName evidence="8">Enoyl-CoA hydratase</fullName>
    </submittedName>
</protein>
<comment type="pathway">
    <text evidence="1">Lipid metabolism; fatty acid beta-oxidation.</text>
</comment>
<evidence type="ECO:0000256" key="4">
    <source>
        <dbReference type="ARBA" id="ARBA00023098"/>
    </source>
</evidence>
<sequence>MVTEDNSGPGEGSAPTPPTGGKPPDPLRGRGGRPPTSSTGSRGEEVTAGLPEHVLNNPAGFVAFKVEQTEQVAEVTLLGPGKGNAMGPDFWRELPVVFGALDADPEVRAIVLTGGGQHFSYGLDLPAMMPAWAPLLGGDALAAPRTAFLQELRKLQDGVNAVAATRKPVIAAVSGWCIGGGVDLISAADVRLASADARFSVRETRVAIVADLGSLQRLAGIIGDGHLRELALTGKDIDAARAEKIGLVNDVLPDQESVLAAARAMAAEIAANPPLTVQGVKEVLAVATEQRIAEGLRYVAAWNAAFLPSKDLAEAMQAFVERRKPEFRGE</sequence>
<dbReference type="GO" id="GO:0016853">
    <property type="term" value="F:isomerase activity"/>
    <property type="evidence" value="ECO:0007669"/>
    <property type="project" value="UniProtKB-KW"/>
</dbReference>
<dbReference type="NCBIfam" id="NF004794">
    <property type="entry name" value="PRK06142.1"/>
    <property type="match status" value="1"/>
</dbReference>
<evidence type="ECO:0000256" key="5">
    <source>
        <dbReference type="ARBA" id="ARBA00023235"/>
    </source>
</evidence>
<dbReference type="Gene3D" id="1.10.12.10">
    <property type="entry name" value="Lyase 2-enoyl-coa Hydratase, Chain A, domain 2"/>
    <property type="match status" value="1"/>
</dbReference>
<dbReference type="FunFam" id="3.90.226.10:FF:000077">
    <property type="entry name" value="Putative enoyl-CoA hydratase echA21"/>
    <property type="match status" value="1"/>
</dbReference>
<dbReference type="AlphaFoldDB" id="A0A9W6R1M8"/>
<dbReference type="PANTHER" id="PTHR43149">
    <property type="entry name" value="ENOYL-COA HYDRATASE"/>
    <property type="match status" value="1"/>
</dbReference>
<evidence type="ECO:0000256" key="3">
    <source>
        <dbReference type="ARBA" id="ARBA00022832"/>
    </source>
</evidence>
<keyword evidence="3" id="KW-0276">Fatty acid metabolism</keyword>
<comment type="similarity">
    <text evidence="2 6">Belongs to the enoyl-CoA hydratase/isomerase family.</text>
</comment>
<dbReference type="InterPro" id="IPR045002">
    <property type="entry name" value="Ech1-like"/>
</dbReference>
<gene>
    <name evidence="8" type="primary">paaG</name>
    <name evidence="8" type="ORF">Atai01_42720</name>
</gene>
<dbReference type="CDD" id="cd06558">
    <property type="entry name" value="crotonase-like"/>
    <property type="match status" value="1"/>
</dbReference>
<feature type="region of interest" description="Disordered" evidence="7">
    <location>
        <begin position="1"/>
        <end position="45"/>
    </location>
</feature>
<evidence type="ECO:0000256" key="1">
    <source>
        <dbReference type="ARBA" id="ARBA00005005"/>
    </source>
</evidence>
<keyword evidence="4" id="KW-0443">Lipid metabolism</keyword>
<dbReference type="InterPro" id="IPR014748">
    <property type="entry name" value="Enoyl-CoA_hydra_C"/>
</dbReference>
<dbReference type="GO" id="GO:0006631">
    <property type="term" value="P:fatty acid metabolic process"/>
    <property type="evidence" value="ECO:0007669"/>
    <property type="project" value="UniProtKB-KW"/>
</dbReference>
<reference evidence="8" key="1">
    <citation type="submission" date="2023-03" db="EMBL/GenBank/DDBJ databases">
        <title>Amycolatopsis taiwanensis NBRC 103393.</title>
        <authorList>
            <person name="Ichikawa N."/>
            <person name="Sato H."/>
            <person name="Tonouchi N."/>
        </authorList>
    </citation>
    <scope>NUCLEOTIDE SEQUENCE</scope>
    <source>
        <strain evidence="8">NBRC 103393</strain>
    </source>
</reference>
<evidence type="ECO:0000313" key="8">
    <source>
        <dbReference type="EMBL" id="GLY67653.1"/>
    </source>
</evidence>
<name>A0A9W6R1M8_9PSEU</name>
<dbReference type="SUPFAM" id="SSF52096">
    <property type="entry name" value="ClpP/crotonase"/>
    <property type="match status" value="1"/>
</dbReference>